<dbReference type="PANTHER" id="PTHR20859:SF86">
    <property type="entry name" value="INTERLEUKIN-20 RECEPTOR SUBUNIT ALPHA"/>
    <property type="match status" value="1"/>
</dbReference>
<evidence type="ECO:0000256" key="3">
    <source>
        <dbReference type="ARBA" id="ARBA00023157"/>
    </source>
</evidence>
<keyword evidence="3" id="KW-1015">Disulfide bond</keyword>
<sequence>MFLQTILRGGIVKYLYLFSLWTAVISDRSFLPSPEDIYFNSMNLRNTLMWHAGKDTPNDTHYTVEYAIYGDTVDVGGKKVRWRVKKQCVDIPQLWCDLSNETTDLDENYYARVKAVSTNKSSKWKISKRFDPKSDTSLGPPLVKLVGKGNTVTVKLKGPMRWKTGNMSKEYSMFKFLPKMAYTLFVNDYRSNKTDHFTLESRSFKYEQLGYDTKYCFAAKAQFLSRSSNASEWQCLTTPKDPFFDQLLGMLLGVAVPSAICLFVLIVFGYLVYHFVSGNKQQSPSSLEILGHYNTPRTLHPEQAVTVNLILVNMAKPTSSPALIHQPKVMPQLTYAAQQAPCRQDSQVVCSENESDEGQLEPLDYCFVGAAPEMPQIRGSEASDSDETLPLCLNRGNPYVAQRHAPCSQERVGDVFTGICLGRDPKTGLFMIPLEDLDVQRARGKKHHEVGSYAPQNFSLREIPEGDACEDEAEEGQRDGIHLRGTTGYHTEFIRRDAQPLQIEPVNLHMSQSLIPQESNDEDGCEVNCVDWSPTTGILQIPLLSMSVPETEEAVEEVVESERVEILASVLVRQSSQGSEGDSDLVRLQNAWSLQLMDD</sequence>
<dbReference type="InterPro" id="IPR036116">
    <property type="entry name" value="FN3_sf"/>
</dbReference>
<feature type="transmembrane region" description="Helical" evidence="5">
    <location>
        <begin position="247"/>
        <end position="273"/>
    </location>
</feature>
<evidence type="ECO:0000256" key="4">
    <source>
        <dbReference type="ARBA" id="ARBA00023170"/>
    </source>
</evidence>
<evidence type="ECO:0000256" key="5">
    <source>
        <dbReference type="SAM" id="Phobius"/>
    </source>
</evidence>
<dbReference type="AlphaFoldDB" id="A0ABD0WXJ5"/>
<reference evidence="8 9" key="1">
    <citation type="submission" date="2024-06" db="EMBL/GenBank/DDBJ databases">
        <authorList>
            <person name="Pan Q."/>
            <person name="Wen M."/>
            <person name="Jouanno E."/>
            <person name="Zahm M."/>
            <person name="Klopp C."/>
            <person name="Cabau C."/>
            <person name="Louis A."/>
            <person name="Berthelot C."/>
            <person name="Parey E."/>
            <person name="Roest Crollius H."/>
            <person name="Montfort J."/>
            <person name="Robinson-Rechavi M."/>
            <person name="Bouchez O."/>
            <person name="Lampietro C."/>
            <person name="Lopez Roques C."/>
            <person name="Donnadieu C."/>
            <person name="Postlethwait J."/>
            <person name="Bobe J."/>
            <person name="Verreycken H."/>
            <person name="Guiguen Y."/>
        </authorList>
    </citation>
    <scope>NUCLEOTIDE SEQUENCE [LARGE SCALE GENOMIC DNA]</scope>
    <source>
        <strain evidence="8">Up_M1</strain>
        <tissue evidence="8">Testis</tissue>
    </source>
</reference>
<accession>A0ABD0WXJ5</accession>
<proteinExistence type="inferred from homology"/>
<organism evidence="8 9">
    <name type="scientific">Umbra pygmaea</name>
    <name type="common">Eastern mudminnow</name>
    <dbReference type="NCBI Taxonomy" id="75934"/>
    <lineage>
        <taxon>Eukaryota</taxon>
        <taxon>Metazoa</taxon>
        <taxon>Chordata</taxon>
        <taxon>Craniata</taxon>
        <taxon>Vertebrata</taxon>
        <taxon>Euteleostomi</taxon>
        <taxon>Actinopterygii</taxon>
        <taxon>Neopterygii</taxon>
        <taxon>Teleostei</taxon>
        <taxon>Protacanthopterygii</taxon>
        <taxon>Esociformes</taxon>
        <taxon>Umbridae</taxon>
        <taxon>Umbra</taxon>
    </lineage>
</organism>
<name>A0ABD0WXJ5_UMBPY</name>
<dbReference type="InterPro" id="IPR050650">
    <property type="entry name" value="Type-II_Cytokine-TF_Rcpt"/>
</dbReference>
<evidence type="ECO:0000256" key="2">
    <source>
        <dbReference type="ARBA" id="ARBA00022729"/>
    </source>
</evidence>
<gene>
    <name evidence="8" type="ORF">UPYG_G00251490</name>
</gene>
<feature type="domain" description="Fibronectin type-III" evidence="6">
    <location>
        <begin position="15"/>
        <end position="124"/>
    </location>
</feature>
<dbReference type="FunFam" id="2.60.40.10:FF:000348">
    <property type="entry name" value="Interleukin 20 receptor subunit alpha"/>
    <property type="match status" value="1"/>
</dbReference>
<evidence type="ECO:0000259" key="6">
    <source>
        <dbReference type="Pfam" id="PF01108"/>
    </source>
</evidence>
<dbReference type="EMBL" id="JAGEUA010000008">
    <property type="protein sequence ID" value="KAL0967378.1"/>
    <property type="molecule type" value="Genomic_DNA"/>
</dbReference>
<protein>
    <submittedName>
        <fullName evidence="8">Uncharacterized protein</fullName>
    </submittedName>
</protein>
<dbReference type="InterPro" id="IPR015373">
    <property type="entry name" value="Interferon/interleukin_rcp_dom"/>
</dbReference>
<dbReference type="InterPro" id="IPR013783">
    <property type="entry name" value="Ig-like_fold"/>
</dbReference>
<dbReference type="Pfam" id="PF01108">
    <property type="entry name" value="Tissue_fac"/>
    <property type="match status" value="1"/>
</dbReference>
<keyword evidence="4" id="KW-0675">Receptor</keyword>
<dbReference type="PANTHER" id="PTHR20859">
    <property type="entry name" value="INTERFERON/INTERLEUKIN RECEPTOR"/>
    <property type="match status" value="1"/>
</dbReference>
<dbReference type="InterPro" id="IPR003961">
    <property type="entry name" value="FN3_dom"/>
</dbReference>
<keyword evidence="5" id="KW-0812">Transmembrane</keyword>
<dbReference type="Gene3D" id="2.60.40.10">
    <property type="entry name" value="Immunoglobulins"/>
    <property type="match status" value="2"/>
</dbReference>
<evidence type="ECO:0000256" key="1">
    <source>
        <dbReference type="ARBA" id="ARBA00005399"/>
    </source>
</evidence>
<evidence type="ECO:0000259" key="7">
    <source>
        <dbReference type="Pfam" id="PF09294"/>
    </source>
</evidence>
<dbReference type="Proteomes" id="UP001557470">
    <property type="component" value="Unassembled WGS sequence"/>
</dbReference>
<evidence type="ECO:0000313" key="9">
    <source>
        <dbReference type="Proteomes" id="UP001557470"/>
    </source>
</evidence>
<dbReference type="SUPFAM" id="SSF49265">
    <property type="entry name" value="Fibronectin type III"/>
    <property type="match status" value="2"/>
</dbReference>
<keyword evidence="9" id="KW-1185">Reference proteome</keyword>
<keyword evidence="5" id="KW-1133">Transmembrane helix</keyword>
<evidence type="ECO:0000313" key="8">
    <source>
        <dbReference type="EMBL" id="KAL0967378.1"/>
    </source>
</evidence>
<comment type="similarity">
    <text evidence="1">Belongs to the type II cytokine receptor family.</text>
</comment>
<feature type="domain" description="Interferon/interleukin receptor" evidence="7">
    <location>
        <begin position="136"/>
        <end position="239"/>
    </location>
</feature>
<comment type="caution">
    <text evidence="8">The sequence shown here is derived from an EMBL/GenBank/DDBJ whole genome shotgun (WGS) entry which is preliminary data.</text>
</comment>
<dbReference type="Pfam" id="PF09294">
    <property type="entry name" value="Interfer-bind"/>
    <property type="match status" value="1"/>
</dbReference>
<keyword evidence="5" id="KW-0472">Membrane</keyword>
<keyword evidence="2" id="KW-0732">Signal</keyword>